<dbReference type="Proteomes" id="UP001208620">
    <property type="component" value="Unassembled WGS sequence"/>
</dbReference>
<sequence length="201" mass="23480">MPQGNNNKHRAQKIDIENRLQIIAPLYRRGWTEREITAEVRKRLDRPKYNQAHCDIQRLLKEWREERLTDTDEKITSEVARLKLVIREAWDAWEKSKEDYHLQKSTQHGLPVVDERGKQISIETVKAIMYDAEKRGFGEPRYLDIIIKAETQICKLLGLDKVVLDLNAGFQGGIEVRYINSGHQCASSEQEVIEREGLDKE</sequence>
<accession>A0A6A7VL49</accession>
<organism evidence="2 3">
    <name type="scientific">Segatella copri</name>
    <dbReference type="NCBI Taxonomy" id="165179"/>
    <lineage>
        <taxon>Bacteria</taxon>
        <taxon>Pseudomonadati</taxon>
        <taxon>Bacteroidota</taxon>
        <taxon>Bacteroidia</taxon>
        <taxon>Bacteroidales</taxon>
        <taxon>Prevotellaceae</taxon>
        <taxon>Segatella</taxon>
    </lineage>
</organism>
<comment type="caution">
    <text evidence="2">The sequence shown here is derived from an EMBL/GenBank/DDBJ whole genome shotgun (WGS) entry which is preliminary data.</text>
</comment>
<gene>
    <name evidence="2" type="ORF">F7D42_01620</name>
    <name evidence="1" type="ORF">ONT01_05930</name>
</gene>
<dbReference type="EMBL" id="JAPDVD010000001">
    <property type="protein sequence ID" value="MCW4137315.1"/>
    <property type="molecule type" value="Genomic_DNA"/>
</dbReference>
<dbReference type="EMBL" id="VZAZ01000007">
    <property type="protein sequence ID" value="MQO54430.1"/>
    <property type="molecule type" value="Genomic_DNA"/>
</dbReference>
<dbReference type="Proteomes" id="UP000358159">
    <property type="component" value="Unassembled WGS sequence"/>
</dbReference>
<evidence type="ECO:0000313" key="1">
    <source>
        <dbReference type="EMBL" id="MCW4137315.1"/>
    </source>
</evidence>
<dbReference type="RefSeq" id="WP_153094067.1">
    <property type="nucleotide sequence ID" value="NZ_JAPDVB010000001.1"/>
</dbReference>
<name>A0A6A7VL49_9BACT</name>
<reference evidence="2 3" key="1">
    <citation type="submission" date="2019-09" db="EMBL/GenBank/DDBJ databases">
        <title>Distinct polysaccharide growth profiles of human intestinal Prevotella copri isolates.</title>
        <authorList>
            <person name="Fehlner-Peach H."/>
            <person name="Magnabosco C."/>
            <person name="Raghavan V."/>
            <person name="Scher J.U."/>
            <person name="Tett A."/>
            <person name="Cox L.M."/>
            <person name="Gottsegen C."/>
            <person name="Watters A."/>
            <person name="Wiltshire- Gordon J.D."/>
            <person name="Segata N."/>
            <person name="Bonneau R."/>
            <person name="Littman D.R."/>
        </authorList>
    </citation>
    <scope>NUCLEOTIDE SEQUENCE [LARGE SCALE GENOMIC DNA]</scope>
    <source>
        <strain evidence="2 3">BVe41219</strain>
    </source>
</reference>
<proteinExistence type="predicted"/>
<dbReference type="AlphaFoldDB" id="A0A6A7VL49"/>
<evidence type="ECO:0000313" key="2">
    <source>
        <dbReference type="EMBL" id="MQO54430.1"/>
    </source>
</evidence>
<reference evidence="1" key="2">
    <citation type="submission" date="2022-11" db="EMBL/GenBank/DDBJ databases">
        <title>Genomic repertoires linked with pathogenic potency of arthritogenic Prevotella copri isolated from the gut of rheumatoid arthritis patients.</title>
        <authorList>
            <person name="Nii T."/>
            <person name="Maeda Y."/>
            <person name="Motooka D."/>
            <person name="Naito M."/>
            <person name="Matsumoto Y."/>
            <person name="Ogawa T."/>
            <person name="Oguro-Igashira E."/>
            <person name="Kishikawa T."/>
            <person name="Yamashita M."/>
            <person name="Koizumi S."/>
            <person name="Kurakawa T."/>
            <person name="Okumura R."/>
            <person name="Kayama H."/>
            <person name="Murakami M."/>
            <person name="Sakaguchi T."/>
            <person name="Das B."/>
            <person name="Nakamura S."/>
            <person name="Okada Y."/>
            <person name="Kumanogoh A."/>
            <person name="Takeda K."/>
        </authorList>
    </citation>
    <scope>NUCLEOTIDE SEQUENCE</scope>
    <source>
        <strain evidence="1">H105_2-2</strain>
    </source>
</reference>
<evidence type="ECO:0000313" key="3">
    <source>
        <dbReference type="Proteomes" id="UP000358159"/>
    </source>
</evidence>
<protein>
    <submittedName>
        <fullName evidence="2">Uncharacterized protein</fullName>
    </submittedName>
</protein>